<keyword evidence="2" id="KW-1185">Reference proteome</keyword>
<evidence type="ECO:0000313" key="2">
    <source>
        <dbReference type="Proteomes" id="UP000187203"/>
    </source>
</evidence>
<accession>A0A1R3JXK6</accession>
<evidence type="ECO:0000313" key="1">
    <source>
        <dbReference type="EMBL" id="OMO99598.1"/>
    </source>
</evidence>
<dbReference type="Proteomes" id="UP000187203">
    <property type="component" value="Unassembled WGS sequence"/>
</dbReference>
<organism evidence="1 2">
    <name type="scientific">Corchorus olitorius</name>
    <dbReference type="NCBI Taxonomy" id="93759"/>
    <lineage>
        <taxon>Eukaryota</taxon>
        <taxon>Viridiplantae</taxon>
        <taxon>Streptophyta</taxon>
        <taxon>Embryophyta</taxon>
        <taxon>Tracheophyta</taxon>
        <taxon>Spermatophyta</taxon>
        <taxon>Magnoliopsida</taxon>
        <taxon>eudicotyledons</taxon>
        <taxon>Gunneridae</taxon>
        <taxon>Pentapetalae</taxon>
        <taxon>rosids</taxon>
        <taxon>malvids</taxon>
        <taxon>Malvales</taxon>
        <taxon>Malvaceae</taxon>
        <taxon>Grewioideae</taxon>
        <taxon>Apeibeae</taxon>
        <taxon>Corchorus</taxon>
    </lineage>
</organism>
<protein>
    <submittedName>
        <fullName evidence="1">Uncharacterized protein</fullName>
    </submittedName>
</protein>
<proteinExistence type="predicted"/>
<gene>
    <name evidence="1" type="ORF">COLO4_13205</name>
</gene>
<comment type="caution">
    <text evidence="1">The sequence shown here is derived from an EMBL/GenBank/DDBJ whole genome shotgun (WGS) entry which is preliminary data.</text>
</comment>
<reference evidence="2" key="1">
    <citation type="submission" date="2013-09" db="EMBL/GenBank/DDBJ databases">
        <title>Corchorus olitorius genome sequencing.</title>
        <authorList>
            <person name="Alam M."/>
            <person name="Haque M.S."/>
            <person name="Islam M.S."/>
            <person name="Emdad E.M."/>
            <person name="Islam M.M."/>
            <person name="Ahmed B."/>
            <person name="Halim A."/>
            <person name="Hossen Q.M.M."/>
            <person name="Hossain M.Z."/>
            <person name="Ahmed R."/>
            <person name="Khan M.M."/>
            <person name="Islam R."/>
            <person name="Rashid M.M."/>
            <person name="Khan S.A."/>
            <person name="Rahman M.S."/>
            <person name="Alam M."/>
            <person name="Yahiya A.S."/>
            <person name="Khan M.S."/>
            <person name="Azam M.S."/>
            <person name="Haque T."/>
            <person name="Lashkar M.Z.H."/>
            <person name="Akhand A.I."/>
            <person name="Morshed G."/>
            <person name="Roy S."/>
            <person name="Uddin K.S."/>
            <person name="Rabeya T."/>
            <person name="Hossain A.S."/>
            <person name="Chowdhury A."/>
            <person name="Snigdha A.R."/>
            <person name="Mortoza M.S."/>
            <person name="Matin S.A."/>
            <person name="Hoque S.M.E."/>
            <person name="Islam M.K."/>
            <person name="Roy D.K."/>
            <person name="Haider R."/>
            <person name="Moosa M.M."/>
            <person name="Elias S.M."/>
            <person name="Hasan A.M."/>
            <person name="Jahan S."/>
            <person name="Shafiuddin M."/>
            <person name="Mahmood N."/>
            <person name="Shommy N.S."/>
        </authorList>
    </citation>
    <scope>NUCLEOTIDE SEQUENCE [LARGE SCALE GENOMIC DNA]</scope>
    <source>
        <strain evidence="2">cv. O-4</strain>
    </source>
</reference>
<sequence length="65" mass="6927">MKALFGLPVLASPVFQNAFSKRLPIVGNSGCFKTGEFPDNQFQTLAVIFHLSEANIDKPGGDASS</sequence>
<name>A0A1R3JXK6_9ROSI</name>
<dbReference type="EMBL" id="AWUE01015099">
    <property type="protein sequence ID" value="OMO99598.1"/>
    <property type="molecule type" value="Genomic_DNA"/>
</dbReference>
<dbReference type="AlphaFoldDB" id="A0A1R3JXK6"/>